<reference evidence="2 3" key="1">
    <citation type="journal article" date="2021" name="Angew. Chem. Int. Ed. Engl.">
        <title>A novel family of nonribosomal peptides modulate collective behavior in Pseudovibrio bacteria isolated from marine sponges.</title>
        <authorList>
            <person name="Ioca L.P."/>
            <person name="Dai Y."/>
            <person name="Kunakom S."/>
            <person name="Diaz-Espinosa J."/>
            <person name="Krunic A."/>
            <person name="Crnkovic C.M."/>
            <person name="Orjala J."/>
            <person name="Sanchez L.M."/>
            <person name="Ferreira A.G."/>
            <person name="Berlinck R.G.S."/>
            <person name="Eustaquio A.S."/>
        </authorList>
    </citation>
    <scope>NUCLEOTIDE SEQUENCE [LARGE SCALE GENOMIC DNA]</scope>
    <source>
        <strain evidence="2 3">Ab134</strain>
    </source>
</reference>
<sequence>MLYPSDVLMPIAKIGSLMSVDVTQQYKTSSNLRTRANLHRRYANKNWFEWACKHMGFRENSKIADIGCGTGWFWTANQHALPEGLDVSLLDQSAQMVAEAKGALEALSAVQRVSGYVEKAEAIPFEDASCDVVMAMHMVYHLSDPDKAMDEMQRILKPDGRLVISLNSTSNLNQIYEINSRVFDVAPVDPSTLIAPPADVAGQLQQRFNSVTLLTYKDIYEIDDAETVFATLTSYPPGSEATEAQQTQLRAEISKCLEEHHGVMSSPHEVLLFVAQEPKAV</sequence>
<gene>
    <name evidence="2" type="ORF">KGB56_01755</name>
</gene>
<keyword evidence="3" id="KW-1185">Reference proteome</keyword>
<dbReference type="EMBL" id="CP074126">
    <property type="protein sequence ID" value="QUS56219.1"/>
    <property type="molecule type" value="Genomic_DNA"/>
</dbReference>
<dbReference type="InterPro" id="IPR029063">
    <property type="entry name" value="SAM-dependent_MTases_sf"/>
</dbReference>
<keyword evidence="2" id="KW-0489">Methyltransferase</keyword>
<dbReference type="Pfam" id="PF08241">
    <property type="entry name" value="Methyltransf_11"/>
    <property type="match status" value="1"/>
</dbReference>
<proteinExistence type="predicted"/>
<dbReference type="SUPFAM" id="SSF53335">
    <property type="entry name" value="S-adenosyl-L-methionine-dependent methyltransferases"/>
    <property type="match status" value="1"/>
</dbReference>
<name>A0ABX8AMC9_9HYPH</name>
<keyword evidence="2" id="KW-0808">Transferase</keyword>
<dbReference type="GO" id="GO:0032259">
    <property type="term" value="P:methylation"/>
    <property type="evidence" value="ECO:0007669"/>
    <property type="project" value="UniProtKB-KW"/>
</dbReference>
<dbReference type="GO" id="GO:0008168">
    <property type="term" value="F:methyltransferase activity"/>
    <property type="evidence" value="ECO:0007669"/>
    <property type="project" value="UniProtKB-KW"/>
</dbReference>
<dbReference type="Gene3D" id="3.40.50.150">
    <property type="entry name" value="Vaccinia Virus protein VP39"/>
    <property type="match status" value="1"/>
</dbReference>
<dbReference type="PANTHER" id="PTHR42912">
    <property type="entry name" value="METHYLTRANSFERASE"/>
    <property type="match status" value="1"/>
</dbReference>
<dbReference type="CDD" id="cd02440">
    <property type="entry name" value="AdoMet_MTases"/>
    <property type="match status" value="1"/>
</dbReference>
<dbReference type="Proteomes" id="UP000680706">
    <property type="component" value="Chromosome"/>
</dbReference>
<evidence type="ECO:0000313" key="2">
    <source>
        <dbReference type="EMBL" id="QUS56219.1"/>
    </source>
</evidence>
<evidence type="ECO:0000313" key="3">
    <source>
        <dbReference type="Proteomes" id="UP000680706"/>
    </source>
</evidence>
<protein>
    <submittedName>
        <fullName evidence="2">Class I SAM-dependent methyltransferase</fullName>
    </submittedName>
</protein>
<dbReference type="InterPro" id="IPR013216">
    <property type="entry name" value="Methyltransf_11"/>
</dbReference>
<organism evidence="2 3">
    <name type="scientific">Pseudovibrio brasiliensis</name>
    <dbReference type="NCBI Taxonomy" id="1898042"/>
    <lineage>
        <taxon>Bacteria</taxon>
        <taxon>Pseudomonadati</taxon>
        <taxon>Pseudomonadota</taxon>
        <taxon>Alphaproteobacteria</taxon>
        <taxon>Hyphomicrobiales</taxon>
        <taxon>Stappiaceae</taxon>
        <taxon>Pseudovibrio</taxon>
    </lineage>
</organism>
<feature type="domain" description="Methyltransferase type 11" evidence="1">
    <location>
        <begin position="65"/>
        <end position="164"/>
    </location>
</feature>
<evidence type="ECO:0000259" key="1">
    <source>
        <dbReference type="Pfam" id="PF08241"/>
    </source>
</evidence>
<dbReference type="InterPro" id="IPR050508">
    <property type="entry name" value="Methyltransf_Superfamily"/>
</dbReference>
<accession>A0ABX8AMC9</accession>